<dbReference type="InterPro" id="IPR036249">
    <property type="entry name" value="Thioredoxin-like_sf"/>
</dbReference>
<dbReference type="Pfam" id="PF02798">
    <property type="entry name" value="GST_N"/>
    <property type="match status" value="1"/>
</dbReference>
<dbReference type="OrthoDB" id="202840at2759"/>
<dbReference type="SUPFAM" id="SSF52833">
    <property type="entry name" value="Thioredoxin-like"/>
    <property type="match status" value="1"/>
</dbReference>
<proteinExistence type="inferred from homology"/>
<name>A0A9Q1LYQ3_9SOLA</name>
<evidence type="ECO:0000313" key="3">
    <source>
        <dbReference type="EMBL" id="KAJ8547842.1"/>
    </source>
</evidence>
<accession>A0A9Q1LYQ3</accession>
<comment type="subcellular location">
    <subcellularLocation>
        <location evidence="1">Cytoplasm</location>
        <location evidence="1">Cytosol</location>
    </subcellularLocation>
</comment>
<keyword evidence="1" id="KW-0963">Cytoplasm</keyword>
<dbReference type="GO" id="GO:0004364">
    <property type="term" value="F:glutathione transferase activity"/>
    <property type="evidence" value="ECO:0007669"/>
    <property type="project" value="UniProtKB-UniRule"/>
</dbReference>
<keyword evidence="4" id="KW-1185">Reference proteome</keyword>
<dbReference type="InterPro" id="IPR004045">
    <property type="entry name" value="Glutathione_S-Trfase_N"/>
</dbReference>
<dbReference type="EC" id="2.5.1.18" evidence="1"/>
<evidence type="ECO:0000313" key="4">
    <source>
        <dbReference type="Proteomes" id="UP001152561"/>
    </source>
</evidence>
<dbReference type="Gene3D" id="3.40.30.10">
    <property type="entry name" value="Glutaredoxin"/>
    <property type="match status" value="1"/>
</dbReference>
<protein>
    <recommendedName>
        <fullName evidence="1">Glutathione S-transferase</fullName>
        <ecNumber evidence="1">2.5.1.18</ecNumber>
    </recommendedName>
</protein>
<reference evidence="4" key="1">
    <citation type="journal article" date="2023" name="Proc. Natl. Acad. Sci. U.S.A.">
        <title>Genomic and structural basis for evolution of tropane alkaloid biosynthesis.</title>
        <authorList>
            <person name="Wanga Y.-J."/>
            <person name="Taina T."/>
            <person name="Yua J.-Y."/>
            <person name="Lia J."/>
            <person name="Xua B."/>
            <person name="Chenc J."/>
            <person name="D'Auriad J.C."/>
            <person name="Huanga J.-P."/>
            <person name="Huanga S.-X."/>
        </authorList>
    </citation>
    <scope>NUCLEOTIDE SEQUENCE [LARGE SCALE GENOMIC DNA]</scope>
    <source>
        <strain evidence="4">cv. KIB-2019</strain>
    </source>
</reference>
<dbReference type="PANTHER" id="PTHR11260:SF571">
    <property type="entry name" value="GLUTATHIONE TRANSFERASE"/>
    <property type="match status" value="1"/>
</dbReference>
<dbReference type="Gene3D" id="1.20.1050.10">
    <property type="match status" value="1"/>
</dbReference>
<evidence type="ECO:0000256" key="1">
    <source>
        <dbReference type="RuleBase" id="RU369102"/>
    </source>
</evidence>
<feature type="domain" description="GST N-terminal" evidence="2">
    <location>
        <begin position="50"/>
        <end position="96"/>
    </location>
</feature>
<comment type="function">
    <text evidence="1">Is involved in the conjugation of reduced glutathione to a wide number of exogenous and endogenous hydrophobic electrophiles.</text>
</comment>
<dbReference type="GO" id="GO:0005829">
    <property type="term" value="C:cytosol"/>
    <property type="evidence" value="ECO:0007669"/>
    <property type="project" value="UniProtKB-SubCell"/>
</dbReference>
<dbReference type="AlphaFoldDB" id="A0A9Q1LYQ3"/>
<comment type="similarity">
    <text evidence="1">Belongs to the GST superfamily.</text>
</comment>
<gene>
    <name evidence="3" type="ORF">K7X08_021078</name>
</gene>
<dbReference type="PANTHER" id="PTHR11260">
    <property type="entry name" value="GLUTATHIONE S-TRANSFERASE, GST, SUPERFAMILY, GST DOMAIN CONTAINING"/>
    <property type="match status" value="1"/>
</dbReference>
<dbReference type="GO" id="GO:0006749">
    <property type="term" value="P:glutathione metabolic process"/>
    <property type="evidence" value="ECO:0007669"/>
    <property type="project" value="TreeGrafter"/>
</dbReference>
<dbReference type="InterPro" id="IPR045073">
    <property type="entry name" value="Omega/Tau-like"/>
</dbReference>
<comment type="caution">
    <text evidence="3">The sequence shown here is derived from an EMBL/GenBank/DDBJ whole genome shotgun (WGS) entry which is preliminary data.</text>
</comment>
<evidence type="ECO:0000259" key="2">
    <source>
        <dbReference type="Pfam" id="PF02798"/>
    </source>
</evidence>
<sequence>MNRALARVSQDFILGAKVGATGDLVDLVINLETDQASNPKQLPIGGVLNVEDSDQANKDMSNKSELLLKSNPVHKKIPVFIHGDNTICESLVIVQYSPSILPSDPHDRAISRFWAAYIDDKVLVALFQH</sequence>
<organism evidence="3 4">
    <name type="scientific">Anisodus acutangulus</name>
    <dbReference type="NCBI Taxonomy" id="402998"/>
    <lineage>
        <taxon>Eukaryota</taxon>
        <taxon>Viridiplantae</taxon>
        <taxon>Streptophyta</taxon>
        <taxon>Embryophyta</taxon>
        <taxon>Tracheophyta</taxon>
        <taxon>Spermatophyta</taxon>
        <taxon>Magnoliopsida</taxon>
        <taxon>eudicotyledons</taxon>
        <taxon>Gunneridae</taxon>
        <taxon>Pentapetalae</taxon>
        <taxon>asterids</taxon>
        <taxon>lamiids</taxon>
        <taxon>Solanales</taxon>
        <taxon>Solanaceae</taxon>
        <taxon>Solanoideae</taxon>
        <taxon>Hyoscyameae</taxon>
        <taxon>Anisodus</taxon>
    </lineage>
</organism>
<keyword evidence="1" id="KW-0808">Transferase</keyword>
<dbReference type="Proteomes" id="UP001152561">
    <property type="component" value="Unassembled WGS sequence"/>
</dbReference>
<dbReference type="EMBL" id="JAJAGQ010000012">
    <property type="protein sequence ID" value="KAJ8547842.1"/>
    <property type="molecule type" value="Genomic_DNA"/>
</dbReference>
<comment type="catalytic activity">
    <reaction evidence="1">
        <text>RX + glutathione = an S-substituted glutathione + a halide anion + H(+)</text>
        <dbReference type="Rhea" id="RHEA:16437"/>
        <dbReference type="ChEBI" id="CHEBI:15378"/>
        <dbReference type="ChEBI" id="CHEBI:16042"/>
        <dbReference type="ChEBI" id="CHEBI:17792"/>
        <dbReference type="ChEBI" id="CHEBI:57925"/>
        <dbReference type="ChEBI" id="CHEBI:90779"/>
        <dbReference type="EC" id="2.5.1.18"/>
    </reaction>
</comment>